<keyword evidence="3" id="KW-1003">Cell membrane</keyword>
<feature type="domain" description="OmpA-like" evidence="9">
    <location>
        <begin position="136"/>
        <end position="257"/>
    </location>
</feature>
<keyword evidence="10" id="KW-0969">Cilium</keyword>
<dbReference type="Gene3D" id="3.30.1330.60">
    <property type="entry name" value="OmpA-like domain"/>
    <property type="match status" value="1"/>
</dbReference>
<dbReference type="PANTHER" id="PTHR30329:SF21">
    <property type="entry name" value="LIPOPROTEIN YIAD-RELATED"/>
    <property type="match status" value="1"/>
</dbReference>
<evidence type="ECO:0000256" key="5">
    <source>
        <dbReference type="ARBA" id="ARBA00022989"/>
    </source>
</evidence>
<evidence type="ECO:0000256" key="3">
    <source>
        <dbReference type="ARBA" id="ARBA00022475"/>
    </source>
</evidence>
<dbReference type="Pfam" id="PF13677">
    <property type="entry name" value="MotB_plug"/>
    <property type="match status" value="1"/>
</dbReference>
<dbReference type="CDD" id="cd07185">
    <property type="entry name" value="OmpA_C-like"/>
    <property type="match status" value="1"/>
</dbReference>
<evidence type="ECO:0000256" key="8">
    <source>
        <dbReference type="SAM" id="Phobius"/>
    </source>
</evidence>
<evidence type="ECO:0000256" key="6">
    <source>
        <dbReference type="ARBA" id="ARBA00023136"/>
    </source>
</evidence>
<dbReference type="InterPro" id="IPR006665">
    <property type="entry name" value="OmpA-like"/>
</dbReference>
<keyword evidence="10" id="KW-0282">Flagellum</keyword>
<gene>
    <name evidence="10" type="ORF">GCM10009606_16970</name>
</gene>
<evidence type="ECO:0000256" key="1">
    <source>
        <dbReference type="ARBA" id="ARBA00004162"/>
    </source>
</evidence>
<dbReference type="EMBL" id="BAAAJE010000006">
    <property type="protein sequence ID" value="GAA1137649.1"/>
    <property type="molecule type" value="Genomic_DNA"/>
</dbReference>
<evidence type="ECO:0000256" key="2">
    <source>
        <dbReference type="ARBA" id="ARBA00008914"/>
    </source>
</evidence>
<dbReference type="InterPro" id="IPR025713">
    <property type="entry name" value="MotB-like_N_dom"/>
</dbReference>
<dbReference type="Pfam" id="PF00691">
    <property type="entry name" value="OmpA"/>
    <property type="match status" value="1"/>
</dbReference>
<keyword evidence="11" id="KW-1185">Reference proteome</keyword>
<evidence type="ECO:0000313" key="11">
    <source>
        <dbReference type="Proteomes" id="UP001499979"/>
    </source>
</evidence>
<keyword evidence="4 8" id="KW-0812">Transmembrane</keyword>
<dbReference type="PANTHER" id="PTHR30329">
    <property type="entry name" value="STATOR ELEMENT OF FLAGELLAR MOTOR COMPLEX"/>
    <property type="match status" value="1"/>
</dbReference>
<keyword evidence="6 7" id="KW-0472">Membrane</keyword>
<comment type="similarity">
    <text evidence="2">Belongs to the MotB family.</text>
</comment>
<dbReference type="SUPFAM" id="SSF103088">
    <property type="entry name" value="OmpA-like"/>
    <property type="match status" value="1"/>
</dbReference>
<sequence length="279" mass="30582">MARNRRHEEEPETHERWLVTYADMLTLLMVLFIVMFAMSQVDEAKFNALRAGLAEGFGASSSFMAGSDSFLQDQPEQTSPEVVASMDFRAPTPPDQAVADEAAREGNRLEAIQKHVEEVLRRHGLSQDVRMNIDDRGLVISLVSRHVVFQADVAELSPRGQHVVDVLAPVLRAIPDDLRIDGHTNQVQVRPKYYATDWDLSAARAVTVLRRLNEAGGVPADRLSVAAFGHEMPLVDPDEPGSQQVNKRVDIVVLSPVSEEARALLGTSGRAGSGREGGS</sequence>
<keyword evidence="10" id="KW-0966">Cell projection</keyword>
<evidence type="ECO:0000313" key="10">
    <source>
        <dbReference type="EMBL" id="GAA1137649.1"/>
    </source>
</evidence>
<dbReference type="InterPro" id="IPR050330">
    <property type="entry name" value="Bact_OuterMem_StrucFunc"/>
</dbReference>
<accession>A0ABP4EVZ5</accession>
<dbReference type="InterPro" id="IPR036737">
    <property type="entry name" value="OmpA-like_sf"/>
</dbReference>
<organism evidence="10 11">
    <name type="scientific">Nocardioides aquiterrae</name>
    <dbReference type="NCBI Taxonomy" id="203799"/>
    <lineage>
        <taxon>Bacteria</taxon>
        <taxon>Bacillati</taxon>
        <taxon>Actinomycetota</taxon>
        <taxon>Actinomycetes</taxon>
        <taxon>Propionibacteriales</taxon>
        <taxon>Nocardioidaceae</taxon>
        <taxon>Nocardioides</taxon>
    </lineage>
</organism>
<evidence type="ECO:0000256" key="4">
    <source>
        <dbReference type="ARBA" id="ARBA00022692"/>
    </source>
</evidence>
<comment type="caution">
    <text evidence="10">The sequence shown here is derived from an EMBL/GenBank/DDBJ whole genome shotgun (WGS) entry which is preliminary data.</text>
</comment>
<dbReference type="Proteomes" id="UP001499979">
    <property type="component" value="Unassembled WGS sequence"/>
</dbReference>
<dbReference type="RefSeq" id="WP_343907063.1">
    <property type="nucleotide sequence ID" value="NZ_BAAAJE010000006.1"/>
</dbReference>
<name>A0ABP4EVZ5_9ACTN</name>
<protein>
    <submittedName>
        <fullName evidence="10">Flagellar motor protein MotB</fullName>
    </submittedName>
</protein>
<reference evidence="11" key="1">
    <citation type="journal article" date="2019" name="Int. J. Syst. Evol. Microbiol.">
        <title>The Global Catalogue of Microorganisms (GCM) 10K type strain sequencing project: providing services to taxonomists for standard genome sequencing and annotation.</title>
        <authorList>
            <consortium name="The Broad Institute Genomics Platform"/>
            <consortium name="The Broad Institute Genome Sequencing Center for Infectious Disease"/>
            <person name="Wu L."/>
            <person name="Ma J."/>
        </authorList>
    </citation>
    <scope>NUCLEOTIDE SEQUENCE [LARGE SCALE GENOMIC DNA]</scope>
    <source>
        <strain evidence="11">JCM 11813</strain>
    </source>
</reference>
<dbReference type="PROSITE" id="PS51123">
    <property type="entry name" value="OMPA_2"/>
    <property type="match status" value="1"/>
</dbReference>
<feature type="transmembrane region" description="Helical" evidence="8">
    <location>
        <begin position="21"/>
        <end position="38"/>
    </location>
</feature>
<proteinExistence type="inferred from homology"/>
<evidence type="ECO:0000256" key="7">
    <source>
        <dbReference type="PROSITE-ProRule" id="PRU00473"/>
    </source>
</evidence>
<evidence type="ECO:0000259" key="9">
    <source>
        <dbReference type="PROSITE" id="PS51123"/>
    </source>
</evidence>
<keyword evidence="5 8" id="KW-1133">Transmembrane helix</keyword>
<comment type="subcellular location">
    <subcellularLocation>
        <location evidence="1">Cell membrane</location>
        <topology evidence="1">Single-pass membrane protein</topology>
    </subcellularLocation>
</comment>